<sequence>MAHIVAAAGVPHTPVFPSLARQDTAAGQDIAARYEAVRRVVAGADPDVVVVLSCDHINTFFLDAWPTFAIVAADVVNGPNDEVPGVATAELPVDARVGRHLHRQLVRQEFDPVLSQGCTVDHSVVVPLHFVNQERVPVVPVYINGMVGPLPTAQRCRRLGVAIRRALEGLPARRVAVVASGSFSLEVGGPRMDPGRLYGVPDPDWAARAAAHLRAGRVERLASEAGPERIAHAGTVAGEILPWITMAEICRELSCAVMDHRAGEGHAFAAWS</sequence>
<keyword evidence="2" id="KW-0223">Dioxygenase</keyword>
<dbReference type="GO" id="GO:0008198">
    <property type="term" value="F:ferrous iron binding"/>
    <property type="evidence" value="ECO:0007669"/>
    <property type="project" value="InterPro"/>
</dbReference>
<dbReference type="RefSeq" id="WP_184577387.1">
    <property type="nucleotide sequence ID" value="NZ_JACHJL010000020.1"/>
</dbReference>
<keyword evidence="2" id="KW-0560">Oxidoreductase</keyword>
<dbReference type="InterPro" id="IPR004183">
    <property type="entry name" value="Xdiol_dOase_suB"/>
</dbReference>
<dbReference type="Gene3D" id="3.40.830.10">
    <property type="entry name" value="LigB-like"/>
    <property type="match status" value="1"/>
</dbReference>
<dbReference type="EMBL" id="JACHJL010000020">
    <property type="protein sequence ID" value="MBB5939004.1"/>
    <property type="molecule type" value="Genomic_DNA"/>
</dbReference>
<evidence type="ECO:0000313" key="3">
    <source>
        <dbReference type="Proteomes" id="UP000588098"/>
    </source>
</evidence>
<proteinExistence type="predicted"/>
<name>A0A7W9QFF5_9ACTN</name>
<gene>
    <name evidence="2" type="ORF">FHS42_006096</name>
</gene>
<protein>
    <submittedName>
        <fullName evidence="2">Protocatechuate 4,5-dioxygenase beta chain</fullName>
        <ecNumber evidence="2">1.13.11.8</ecNumber>
    </submittedName>
</protein>
<evidence type="ECO:0000259" key="1">
    <source>
        <dbReference type="Pfam" id="PF02900"/>
    </source>
</evidence>
<comment type="caution">
    <text evidence="2">The sequence shown here is derived from an EMBL/GenBank/DDBJ whole genome shotgun (WGS) entry which is preliminary data.</text>
</comment>
<organism evidence="2 3">
    <name type="scientific">Streptomyces zagrosensis</name>
    <dbReference type="NCBI Taxonomy" id="1042984"/>
    <lineage>
        <taxon>Bacteria</taxon>
        <taxon>Bacillati</taxon>
        <taxon>Actinomycetota</taxon>
        <taxon>Actinomycetes</taxon>
        <taxon>Kitasatosporales</taxon>
        <taxon>Streptomycetaceae</taxon>
        <taxon>Streptomyces</taxon>
    </lineage>
</organism>
<dbReference type="Proteomes" id="UP000588098">
    <property type="component" value="Unassembled WGS sequence"/>
</dbReference>
<dbReference type="SUPFAM" id="SSF53213">
    <property type="entry name" value="LigB-like"/>
    <property type="match status" value="1"/>
</dbReference>
<dbReference type="Pfam" id="PF02900">
    <property type="entry name" value="LigB"/>
    <property type="match status" value="1"/>
</dbReference>
<keyword evidence="3" id="KW-1185">Reference proteome</keyword>
<dbReference type="EC" id="1.13.11.8" evidence="2"/>
<reference evidence="2 3" key="1">
    <citation type="submission" date="2020-08" db="EMBL/GenBank/DDBJ databases">
        <title>Genomic Encyclopedia of Type Strains, Phase III (KMG-III): the genomes of soil and plant-associated and newly described type strains.</title>
        <authorList>
            <person name="Whitman W."/>
        </authorList>
    </citation>
    <scope>NUCLEOTIDE SEQUENCE [LARGE SCALE GENOMIC DNA]</scope>
    <source>
        <strain evidence="2 3">CECT 8305</strain>
    </source>
</reference>
<evidence type="ECO:0000313" key="2">
    <source>
        <dbReference type="EMBL" id="MBB5939004.1"/>
    </source>
</evidence>
<dbReference type="AlphaFoldDB" id="A0A7W9QFF5"/>
<feature type="domain" description="Extradiol ring-cleavage dioxygenase class III enzyme subunit B" evidence="1">
    <location>
        <begin position="7"/>
        <end position="247"/>
    </location>
</feature>
<accession>A0A7W9QFF5</accession>
<dbReference type="GO" id="GO:0018579">
    <property type="term" value="F:protocatechuate 4,5-dioxygenase activity"/>
    <property type="evidence" value="ECO:0007669"/>
    <property type="project" value="UniProtKB-EC"/>
</dbReference>